<feature type="signal peptide" evidence="1">
    <location>
        <begin position="1"/>
        <end position="24"/>
    </location>
</feature>
<evidence type="ECO:0000256" key="1">
    <source>
        <dbReference type="SAM" id="SignalP"/>
    </source>
</evidence>
<dbReference type="InterPro" id="IPR036866">
    <property type="entry name" value="RibonucZ/Hydroxyglut_hydro"/>
</dbReference>
<accession>A0A7X1FS42</accession>
<evidence type="ECO:0000313" key="4">
    <source>
        <dbReference type="Proteomes" id="UP000566813"/>
    </source>
</evidence>
<sequence length="307" mass="33405">MNRPARWKSAALVPLLALAAPAAAQPAPPPTAPAAPVYELTQVAGPVWRFRSNAHYGLVMVTAKGAVVIDPLNPAAAAWLKAELARRFKGLKVTSVVYSHHDWDHTAGAAVFGPVPVYARAESLAALQPPAEPEARARFTKFYANVAWPTVTWTQKVERITLGGHTVELHANPALHAKDLVYAWFPAERVLFTVDVISPHTLPYRTLDDYAPDDVAANLAHALSFKPRYVVGGHGDVAGPDSINALGQYYADLRAAVAAGIARGEPLDAIKREVTLDQYKGWRDYGTFREMNVEGMYRYLTKPAPAK</sequence>
<dbReference type="Proteomes" id="UP000566813">
    <property type="component" value="Unassembled WGS sequence"/>
</dbReference>
<dbReference type="PANTHER" id="PTHR42951">
    <property type="entry name" value="METALLO-BETA-LACTAMASE DOMAIN-CONTAINING"/>
    <property type="match status" value="1"/>
</dbReference>
<gene>
    <name evidence="3" type="ORF">H7F51_10515</name>
</gene>
<dbReference type="RefSeq" id="WP_185664263.1">
    <property type="nucleotide sequence ID" value="NZ_JACLAW010000007.1"/>
</dbReference>
<comment type="caution">
    <text evidence="3">The sequence shown here is derived from an EMBL/GenBank/DDBJ whole genome shotgun (WGS) entry which is preliminary data.</text>
</comment>
<proteinExistence type="predicted"/>
<evidence type="ECO:0000313" key="3">
    <source>
        <dbReference type="EMBL" id="MBC2665959.1"/>
    </source>
</evidence>
<dbReference type="SUPFAM" id="SSF56281">
    <property type="entry name" value="Metallo-hydrolase/oxidoreductase"/>
    <property type="match status" value="1"/>
</dbReference>
<dbReference type="GO" id="GO:0016787">
    <property type="term" value="F:hydrolase activity"/>
    <property type="evidence" value="ECO:0007669"/>
    <property type="project" value="UniProtKB-KW"/>
</dbReference>
<reference evidence="3 4" key="1">
    <citation type="submission" date="2020-08" db="EMBL/GenBank/DDBJ databases">
        <title>The genome sequence of type strain Novosphingobium flavum NBRC 111647.</title>
        <authorList>
            <person name="Liu Y."/>
        </authorList>
    </citation>
    <scope>NUCLEOTIDE SEQUENCE [LARGE SCALE GENOMIC DNA]</scope>
    <source>
        <strain evidence="3 4">NBRC 111647</strain>
    </source>
</reference>
<dbReference type="EMBL" id="JACLAW010000007">
    <property type="protein sequence ID" value="MBC2665959.1"/>
    <property type="molecule type" value="Genomic_DNA"/>
</dbReference>
<feature type="domain" description="Metallo-beta-lactamase" evidence="2">
    <location>
        <begin position="54"/>
        <end position="234"/>
    </location>
</feature>
<evidence type="ECO:0000259" key="2">
    <source>
        <dbReference type="SMART" id="SM00849"/>
    </source>
</evidence>
<dbReference type="InterPro" id="IPR050855">
    <property type="entry name" value="NDM-1-like"/>
</dbReference>
<keyword evidence="1" id="KW-0732">Signal</keyword>
<name>A0A7X1FS42_9SPHN</name>
<dbReference type="Gene3D" id="3.60.15.10">
    <property type="entry name" value="Ribonuclease Z/Hydroxyacylglutathione hydrolase-like"/>
    <property type="match status" value="1"/>
</dbReference>
<keyword evidence="3" id="KW-0378">Hydrolase</keyword>
<dbReference type="PANTHER" id="PTHR42951:SF22">
    <property type="entry name" value="METALLO BETA-LACTAMASE SUPERFAMILY LIPOPROTEIN"/>
    <property type="match status" value="1"/>
</dbReference>
<dbReference type="AlphaFoldDB" id="A0A7X1FS42"/>
<dbReference type="SMART" id="SM00849">
    <property type="entry name" value="Lactamase_B"/>
    <property type="match status" value="1"/>
</dbReference>
<dbReference type="InterPro" id="IPR001279">
    <property type="entry name" value="Metallo-B-lactamas"/>
</dbReference>
<dbReference type="Pfam" id="PF00753">
    <property type="entry name" value="Lactamase_B"/>
    <property type="match status" value="1"/>
</dbReference>
<organism evidence="3 4">
    <name type="scientific">Novosphingobium flavum</name>
    <dbReference type="NCBI Taxonomy" id="1778672"/>
    <lineage>
        <taxon>Bacteria</taxon>
        <taxon>Pseudomonadati</taxon>
        <taxon>Pseudomonadota</taxon>
        <taxon>Alphaproteobacteria</taxon>
        <taxon>Sphingomonadales</taxon>
        <taxon>Sphingomonadaceae</taxon>
        <taxon>Novosphingobium</taxon>
    </lineage>
</organism>
<keyword evidence="4" id="KW-1185">Reference proteome</keyword>
<feature type="chain" id="PRO_5031195001" evidence="1">
    <location>
        <begin position="25"/>
        <end position="307"/>
    </location>
</feature>
<protein>
    <submittedName>
        <fullName evidence="3">MBL fold metallo-hydrolase</fullName>
    </submittedName>
</protein>